<dbReference type="PANTHER" id="PTHR30093:SF2">
    <property type="entry name" value="TYPE II SECRETION SYSTEM PROTEIN H"/>
    <property type="match status" value="1"/>
</dbReference>
<evidence type="ECO:0000256" key="1">
    <source>
        <dbReference type="SAM" id="Phobius"/>
    </source>
</evidence>
<dbReference type="InterPro" id="IPR027558">
    <property type="entry name" value="Pre_pil_HX9DG_C"/>
</dbReference>
<dbReference type="PANTHER" id="PTHR30093">
    <property type="entry name" value="GENERAL SECRETION PATHWAY PROTEIN G"/>
    <property type="match status" value="1"/>
</dbReference>
<dbReference type="InterPro" id="IPR045584">
    <property type="entry name" value="Pilin-like"/>
</dbReference>
<keyword evidence="1" id="KW-1133">Transmembrane helix</keyword>
<reference evidence="3 4" key="1">
    <citation type="submission" date="2019-02" db="EMBL/GenBank/DDBJ databases">
        <title>Deep-cultivation of Planctomycetes and their phenomic and genomic characterization uncovers novel biology.</title>
        <authorList>
            <person name="Wiegand S."/>
            <person name="Jogler M."/>
            <person name="Boedeker C."/>
            <person name="Pinto D."/>
            <person name="Vollmers J."/>
            <person name="Rivas-Marin E."/>
            <person name="Kohn T."/>
            <person name="Peeters S.H."/>
            <person name="Heuer A."/>
            <person name="Rast P."/>
            <person name="Oberbeckmann S."/>
            <person name="Bunk B."/>
            <person name="Jeske O."/>
            <person name="Meyerdierks A."/>
            <person name="Storesund J.E."/>
            <person name="Kallscheuer N."/>
            <person name="Luecker S."/>
            <person name="Lage O.M."/>
            <person name="Pohl T."/>
            <person name="Merkel B.J."/>
            <person name="Hornburger P."/>
            <person name="Mueller R.-W."/>
            <person name="Bruemmer F."/>
            <person name="Labrenz M."/>
            <person name="Spormann A.M."/>
            <person name="Op den Camp H."/>
            <person name="Overmann J."/>
            <person name="Amann R."/>
            <person name="Jetten M.S.M."/>
            <person name="Mascher T."/>
            <person name="Medema M.H."/>
            <person name="Devos D.P."/>
            <person name="Kaster A.-K."/>
            <person name="Ovreas L."/>
            <person name="Rohde M."/>
            <person name="Galperin M.Y."/>
            <person name="Jogler C."/>
        </authorList>
    </citation>
    <scope>NUCLEOTIDE SEQUENCE [LARGE SCALE GENOMIC DNA]</scope>
    <source>
        <strain evidence="3 4">Pan241w</strain>
    </source>
</reference>
<dbReference type="NCBIfam" id="TIGR04294">
    <property type="entry name" value="pre_pil_HX9DG"/>
    <property type="match status" value="1"/>
</dbReference>
<dbReference type="AlphaFoldDB" id="A0A517R8J2"/>
<keyword evidence="4" id="KW-1185">Reference proteome</keyword>
<protein>
    <submittedName>
        <fullName evidence="3">Type II secretion system protein G</fullName>
    </submittedName>
</protein>
<evidence type="ECO:0000259" key="2">
    <source>
        <dbReference type="Pfam" id="PF07596"/>
    </source>
</evidence>
<dbReference type="EMBL" id="CP036269">
    <property type="protein sequence ID" value="QDT40188.1"/>
    <property type="molecule type" value="Genomic_DNA"/>
</dbReference>
<dbReference type="OrthoDB" id="241095at2"/>
<dbReference type="Gene3D" id="3.30.700.10">
    <property type="entry name" value="Glycoprotein, Type 4 Pilin"/>
    <property type="match status" value="1"/>
</dbReference>
<feature type="transmembrane region" description="Helical" evidence="1">
    <location>
        <begin position="12"/>
        <end position="33"/>
    </location>
</feature>
<dbReference type="PROSITE" id="PS00409">
    <property type="entry name" value="PROKAR_NTER_METHYL"/>
    <property type="match status" value="1"/>
</dbReference>
<dbReference type="Pfam" id="PF07596">
    <property type="entry name" value="SBP_bac_10"/>
    <property type="match status" value="1"/>
</dbReference>
<evidence type="ECO:0000313" key="3">
    <source>
        <dbReference type="EMBL" id="QDT40188.1"/>
    </source>
</evidence>
<dbReference type="RefSeq" id="WP_145209716.1">
    <property type="nucleotide sequence ID" value="NZ_CP036269.1"/>
</dbReference>
<dbReference type="KEGG" id="gaz:Pan241w_02440"/>
<dbReference type="Pfam" id="PF07963">
    <property type="entry name" value="N_methyl"/>
    <property type="match status" value="1"/>
</dbReference>
<accession>A0A517R8J2</accession>
<evidence type="ECO:0000313" key="4">
    <source>
        <dbReference type="Proteomes" id="UP000317171"/>
    </source>
</evidence>
<sequence>MQRHTKRRGFTLIELLVVIAIIAILIALLLPAVQQAREAARRSTCKNNLKQIGLALHNYHDAHSTFPYAVSHSSSITSSSANHTTALNHKGWLLVLPYIDQAPLYNQFNFSLAASTARLNGKTVPGGLNPGDPGNANDLVVTRIIPAFMCPSDDNQTHYTSTSDANYSVASGTSTQTGAYTNYDFSVRRASSSAPIWDRDSRTTRRMFGFDSCSRVRDVKDGMSNTVAVGETLRWTYNGVSQTWGYSKWVGNGVDLTYSRGINWWPCCSWDSPPFQRPTGPGRLGDWSTVGSLHTGGAHVLLGDGAVRFISENIDATTRNNLAYISDGNPLGEF</sequence>
<name>A0A517R8J2_9PLAN</name>
<keyword evidence="1" id="KW-0812">Transmembrane</keyword>
<dbReference type="NCBIfam" id="TIGR02532">
    <property type="entry name" value="IV_pilin_GFxxxE"/>
    <property type="match status" value="1"/>
</dbReference>
<dbReference type="InterPro" id="IPR012902">
    <property type="entry name" value="N_methyl_site"/>
</dbReference>
<dbReference type="InterPro" id="IPR011453">
    <property type="entry name" value="DUF1559"/>
</dbReference>
<organism evidence="3 4">
    <name type="scientific">Gimesia alba</name>
    <dbReference type="NCBI Taxonomy" id="2527973"/>
    <lineage>
        <taxon>Bacteria</taxon>
        <taxon>Pseudomonadati</taxon>
        <taxon>Planctomycetota</taxon>
        <taxon>Planctomycetia</taxon>
        <taxon>Planctomycetales</taxon>
        <taxon>Planctomycetaceae</taxon>
        <taxon>Gimesia</taxon>
    </lineage>
</organism>
<feature type="domain" description="DUF1559" evidence="2">
    <location>
        <begin position="34"/>
        <end position="316"/>
    </location>
</feature>
<proteinExistence type="predicted"/>
<gene>
    <name evidence="3" type="primary">xcpT_3</name>
    <name evidence="3" type="ORF">Pan241w_02440</name>
</gene>
<keyword evidence="1" id="KW-0472">Membrane</keyword>
<dbReference type="Proteomes" id="UP000317171">
    <property type="component" value="Chromosome"/>
</dbReference>
<dbReference type="SUPFAM" id="SSF54523">
    <property type="entry name" value="Pili subunits"/>
    <property type="match status" value="1"/>
</dbReference>